<dbReference type="Gene3D" id="3.20.20.210">
    <property type="match status" value="1"/>
</dbReference>
<dbReference type="AlphaFoldDB" id="A0A1W1ZFI6"/>
<sequence>MESRQQLFSTHFNRLITAISGGTPDRVPVVLAADSFFARHMEVSLADYLEDLEGSSQTNLKSLAQLGEIDGIQYLVPCVHALGAATFAKVKLPGRELPPDAQWQIDEISPMSVEDYDVILDKGFAYYQQQVFEKYLPLAVPDLQKYVSSDWQKIVTNYVNAGIVPFSPQIFGVPFDVLSSARGMANLTKDLYRIPDKVEAVLDVITTELIAMIKMQIDQIKPFAVFTGATRCAPEYMSAKMWERFALPFLKRQVEAVVDSGAYALLHWDNNWTRAIEHLREFPKGKCILSSDSNTDLYKAKKALSGHMCIMGDVPAAMLTLGTPDEVYQYSRKLINDLGPDGFILAVGCCTPLNAKPENVKAMISAATGK</sequence>
<accession>A0A1W1ZFI6</accession>
<proteinExistence type="predicted"/>
<dbReference type="PANTHER" id="PTHR47099">
    <property type="entry name" value="METHYLCOBAMIDE:COM METHYLTRANSFERASE MTBA"/>
    <property type="match status" value="1"/>
</dbReference>
<dbReference type="Pfam" id="PF01208">
    <property type="entry name" value="URO-D"/>
    <property type="match status" value="1"/>
</dbReference>
<dbReference type="EMBL" id="FWXI01000003">
    <property type="protein sequence ID" value="SMC46841.1"/>
    <property type="molecule type" value="Genomic_DNA"/>
</dbReference>
<dbReference type="STRING" id="112901.SAMN04488500_103240"/>
<keyword evidence="3" id="KW-1185">Reference proteome</keyword>
<dbReference type="Proteomes" id="UP000192738">
    <property type="component" value="Unassembled WGS sequence"/>
</dbReference>
<dbReference type="InterPro" id="IPR052024">
    <property type="entry name" value="Methanogen_methyltrans"/>
</dbReference>
<dbReference type="SUPFAM" id="SSF51726">
    <property type="entry name" value="UROD/MetE-like"/>
    <property type="match status" value="1"/>
</dbReference>
<evidence type="ECO:0000313" key="2">
    <source>
        <dbReference type="EMBL" id="SMC46841.1"/>
    </source>
</evidence>
<name>A0A1W1ZFI6_9FIRM</name>
<evidence type="ECO:0000313" key="3">
    <source>
        <dbReference type="Proteomes" id="UP000192738"/>
    </source>
</evidence>
<reference evidence="2 3" key="1">
    <citation type="submission" date="2017-04" db="EMBL/GenBank/DDBJ databases">
        <authorList>
            <person name="Afonso C.L."/>
            <person name="Miller P.J."/>
            <person name="Scott M.A."/>
            <person name="Spackman E."/>
            <person name="Goraichik I."/>
            <person name="Dimitrov K.M."/>
            <person name="Suarez D.L."/>
            <person name="Swayne D.E."/>
        </authorList>
    </citation>
    <scope>NUCLEOTIDE SEQUENCE [LARGE SCALE GENOMIC DNA]</scope>
    <source>
        <strain evidence="2 3">DSM 5090</strain>
    </source>
</reference>
<organism evidence="2 3">
    <name type="scientific">Sporomusa malonica</name>
    <dbReference type="NCBI Taxonomy" id="112901"/>
    <lineage>
        <taxon>Bacteria</taxon>
        <taxon>Bacillati</taxon>
        <taxon>Bacillota</taxon>
        <taxon>Negativicutes</taxon>
        <taxon>Selenomonadales</taxon>
        <taxon>Sporomusaceae</taxon>
        <taxon>Sporomusa</taxon>
    </lineage>
</organism>
<feature type="domain" description="Uroporphyrinogen decarboxylase (URO-D)" evidence="1">
    <location>
        <begin position="172"/>
        <end position="367"/>
    </location>
</feature>
<dbReference type="PANTHER" id="PTHR47099:SF1">
    <property type="entry name" value="METHYLCOBAMIDE:COM METHYLTRANSFERASE MTBA"/>
    <property type="match status" value="1"/>
</dbReference>
<dbReference type="GO" id="GO:0006779">
    <property type="term" value="P:porphyrin-containing compound biosynthetic process"/>
    <property type="evidence" value="ECO:0007669"/>
    <property type="project" value="InterPro"/>
</dbReference>
<dbReference type="InterPro" id="IPR000257">
    <property type="entry name" value="Uroporphyrinogen_deCOase"/>
</dbReference>
<dbReference type="RefSeq" id="WP_084574569.1">
    <property type="nucleotide sequence ID" value="NZ_CP155572.1"/>
</dbReference>
<protein>
    <submittedName>
        <fullName evidence="2">Uroporphyrinogen decarboxylase (URO-D)</fullName>
    </submittedName>
</protein>
<gene>
    <name evidence="2" type="ORF">SAMN04488500_103240</name>
</gene>
<dbReference type="OrthoDB" id="1674563at2"/>
<evidence type="ECO:0000259" key="1">
    <source>
        <dbReference type="Pfam" id="PF01208"/>
    </source>
</evidence>
<dbReference type="GO" id="GO:0004853">
    <property type="term" value="F:uroporphyrinogen decarboxylase activity"/>
    <property type="evidence" value="ECO:0007669"/>
    <property type="project" value="InterPro"/>
</dbReference>
<dbReference type="InterPro" id="IPR038071">
    <property type="entry name" value="UROD/MetE-like_sf"/>
</dbReference>